<feature type="binding site" evidence="8">
    <location>
        <position position="277"/>
    </location>
    <ligand>
        <name>Mn(2+)</name>
        <dbReference type="ChEBI" id="CHEBI:29035"/>
        <label>2</label>
    </ligand>
</feature>
<feature type="binding site" evidence="8">
    <location>
        <position position="338"/>
    </location>
    <ligand>
        <name>Mn(2+)</name>
        <dbReference type="ChEBI" id="CHEBI:29035"/>
        <label>2</label>
    </ligand>
</feature>
<evidence type="ECO:0000313" key="10">
    <source>
        <dbReference type="EMBL" id="SIS10107.1"/>
    </source>
</evidence>
<evidence type="ECO:0000256" key="8">
    <source>
        <dbReference type="HAMAP-Rule" id="MF_00181"/>
    </source>
</evidence>
<dbReference type="GO" id="GO:0006508">
    <property type="term" value="P:proteolysis"/>
    <property type="evidence" value="ECO:0007669"/>
    <property type="project" value="UniProtKB-KW"/>
</dbReference>
<evidence type="ECO:0000256" key="6">
    <source>
        <dbReference type="ARBA" id="ARBA00022801"/>
    </source>
</evidence>
<dbReference type="STRING" id="573024.SAMN05216208_0251"/>
<dbReference type="InterPro" id="IPR043472">
    <property type="entry name" value="Macro_dom-like"/>
</dbReference>
<gene>
    <name evidence="8" type="primary">pepA</name>
    <name evidence="10" type="ORF">SAMN05421666_1885</name>
</gene>
<comment type="subcellular location">
    <subcellularLocation>
        <location evidence="8">Cytoplasm</location>
    </subcellularLocation>
</comment>
<dbReference type="GO" id="GO:0070006">
    <property type="term" value="F:metalloaminopeptidase activity"/>
    <property type="evidence" value="ECO:0007669"/>
    <property type="project" value="InterPro"/>
</dbReference>
<feature type="active site" evidence="8">
    <location>
        <position position="340"/>
    </location>
</feature>
<organism evidence="10 11">
    <name type="scientific">Roseovarius nanhaiticus</name>
    <dbReference type="NCBI Taxonomy" id="573024"/>
    <lineage>
        <taxon>Bacteria</taxon>
        <taxon>Pseudomonadati</taxon>
        <taxon>Pseudomonadota</taxon>
        <taxon>Alphaproteobacteria</taxon>
        <taxon>Rhodobacterales</taxon>
        <taxon>Roseobacteraceae</taxon>
        <taxon>Roseovarius</taxon>
    </lineage>
</organism>
<comment type="function">
    <text evidence="8">Presumably involved in the processing and regular turnover of intracellular proteins. Catalyzes the removal of unsubstituted N-terminal amino acids from various peptides.</text>
</comment>
<dbReference type="Gene3D" id="3.40.630.10">
    <property type="entry name" value="Zn peptidases"/>
    <property type="match status" value="1"/>
</dbReference>
<comment type="similarity">
    <text evidence="3 8">Belongs to the peptidase M17 family.</text>
</comment>
<evidence type="ECO:0000256" key="5">
    <source>
        <dbReference type="ARBA" id="ARBA00022670"/>
    </source>
</evidence>
<feature type="binding site" evidence="8">
    <location>
        <position position="259"/>
    </location>
    <ligand>
        <name>Mn(2+)</name>
        <dbReference type="ChEBI" id="CHEBI:29035"/>
        <label>2</label>
    </ligand>
</feature>
<evidence type="ECO:0000256" key="7">
    <source>
        <dbReference type="ARBA" id="ARBA00023211"/>
    </source>
</evidence>
<dbReference type="Gene3D" id="3.40.220.10">
    <property type="entry name" value="Leucine Aminopeptidase, subunit E, domain 1"/>
    <property type="match status" value="1"/>
</dbReference>
<dbReference type="AlphaFoldDB" id="A0A1N7GC06"/>
<dbReference type="Proteomes" id="UP000186019">
    <property type="component" value="Unassembled WGS sequence"/>
</dbReference>
<feature type="binding site" evidence="8">
    <location>
        <position position="254"/>
    </location>
    <ligand>
        <name>Mn(2+)</name>
        <dbReference type="ChEBI" id="CHEBI:29035"/>
        <label>2</label>
    </ligand>
</feature>
<dbReference type="CDD" id="cd00433">
    <property type="entry name" value="Peptidase_M17"/>
    <property type="match status" value="1"/>
</dbReference>
<feature type="domain" description="Cytosol aminopeptidase" evidence="9">
    <location>
        <begin position="334"/>
        <end position="341"/>
    </location>
</feature>
<keyword evidence="6 8" id="KW-0378">Hydrolase</keyword>
<dbReference type="HAMAP" id="MF_00181">
    <property type="entry name" value="Cytosol_peptidase_M17"/>
    <property type="match status" value="1"/>
</dbReference>
<dbReference type="EC" id="3.4.11.10" evidence="8"/>
<evidence type="ECO:0000256" key="3">
    <source>
        <dbReference type="ARBA" id="ARBA00009528"/>
    </source>
</evidence>
<dbReference type="PANTHER" id="PTHR11963:SF23">
    <property type="entry name" value="CYTOSOL AMINOPEPTIDASE"/>
    <property type="match status" value="1"/>
</dbReference>
<dbReference type="InterPro" id="IPR000819">
    <property type="entry name" value="Peptidase_M17_C"/>
</dbReference>
<reference evidence="10 11" key="1">
    <citation type="submission" date="2017-01" db="EMBL/GenBank/DDBJ databases">
        <authorList>
            <person name="Mah S.A."/>
            <person name="Swanson W.J."/>
            <person name="Moy G.W."/>
            <person name="Vacquier V.D."/>
        </authorList>
    </citation>
    <scope>NUCLEOTIDE SEQUENCE [LARGE SCALE GENOMIC DNA]</scope>
    <source>
        <strain evidence="10 11">DSM 29590</strain>
    </source>
</reference>
<dbReference type="InterPro" id="IPR023042">
    <property type="entry name" value="Peptidase_M17_leu_NH2_pept"/>
</dbReference>
<keyword evidence="8" id="KW-0479">Metal-binding</keyword>
<accession>A0A1N7GC06</accession>
<feature type="active site" evidence="8">
    <location>
        <position position="266"/>
    </location>
</feature>
<dbReference type="NCBIfam" id="NF002077">
    <property type="entry name" value="PRK00913.2-4"/>
    <property type="match status" value="1"/>
</dbReference>
<dbReference type="RefSeq" id="WP_076532916.1">
    <property type="nucleotide sequence ID" value="NZ_FOAC01000001.1"/>
</dbReference>
<keyword evidence="8" id="KW-0963">Cytoplasm</keyword>
<evidence type="ECO:0000313" key="11">
    <source>
        <dbReference type="Proteomes" id="UP000186019"/>
    </source>
</evidence>
<dbReference type="InterPro" id="IPR011356">
    <property type="entry name" value="Leucine_aapep/pepB"/>
</dbReference>
<dbReference type="NCBIfam" id="NF002075">
    <property type="entry name" value="PRK00913.2-2"/>
    <property type="match status" value="1"/>
</dbReference>
<dbReference type="SUPFAM" id="SSF53187">
    <property type="entry name" value="Zn-dependent exopeptidases"/>
    <property type="match status" value="1"/>
</dbReference>
<evidence type="ECO:0000256" key="1">
    <source>
        <dbReference type="ARBA" id="ARBA00000135"/>
    </source>
</evidence>
<name>A0A1N7GC06_9RHOB</name>
<comment type="catalytic activity">
    <reaction evidence="1 8">
        <text>Release of an N-terminal amino acid, Xaa-|-Yaa-, in which Xaa is preferably Leu, but may be other amino acids including Pro although not Arg or Lys, and Yaa may be Pro. Amino acid amides and methyl esters are also readily hydrolyzed, but rates on arylamides are exceedingly low.</text>
        <dbReference type="EC" id="3.4.11.1"/>
    </reaction>
</comment>
<dbReference type="GO" id="GO:0030145">
    <property type="term" value="F:manganese ion binding"/>
    <property type="evidence" value="ECO:0007669"/>
    <property type="project" value="UniProtKB-UniRule"/>
</dbReference>
<keyword evidence="11" id="KW-1185">Reference proteome</keyword>
<dbReference type="Pfam" id="PF00883">
    <property type="entry name" value="Peptidase_M17"/>
    <property type="match status" value="1"/>
</dbReference>
<feature type="binding site" evidence="8">
    <location>
        <position position="259"/>
    </location>
    <ligand>
        <name>Mn(2+)</name>
        <dbReference type="ChEBI" id="CHEBI:29035"/>
        <label>1</label>
    </ligand>
</feature>
<evidence type="ECO:0000259" key="9">
    <source>
        <dbReference type="PROSITE" id="PS00631"/>
    </source>
</evidence>
<evidence type="ECO:0000256" key="2">
    <source>
        <dbReference type="ARBA" id="ARBA00000967"/>
    </source>
</evidence>
<keyword evidence="7 8" id="KW-0464">Manganese</keyword>
<dbReference type="PRINTS" id="PR00481">
    <property type="entry name" value="LAMNOPPTDASE"/>
</dbReference>
<dbReference type="GO" id="GO:0005737">
    <property type="term" value="C:cytoplasm"/>
    <property type="evidence" value="ECO:0007669"/>
    <property type="project" value="UniProtKB-SubCell"/>
</dbReference>
<dbReference type="EMBL" id="FTNV01000001">
    <property type="protein sequence ID" value="SIS10107.1"/>
    <property type="molecule type" value="Genomic_DNA"/>
</dbReference>
<comment type="catalytic activity">
    <reaction evidence="2 8">
        <text>Release of an N-terminal amino acid, preferentially leucine, but not glutamic or aspartic acids.</text>
        <dbReference type="EC" id="3.4.11.10"/>
    </reaction>
</comment>
<feature type="binding site" evidence="8">
    <location>
        <position position="336"/>
    </location>
    <ligand>
        <name>Mn(2+)</name>
        <dbReference type="ChEBI" id="CHEBI:29035"/>
        <label>1</label>
    </ligand>
</feature>
<keyword evidence="5 8" id="KW-0645">Protease</keyword>
<evidence type="ECO:0000256" key="4">
    <source>
        <dbReference type="ARBA" id="ARBA00022438"/>
    </source>
</evidence>
<comment type="cofactor">
    <cofactor evidence="8">
        <name>Mn(2+)</name>
        <dbReference type="ChEBI" id="CHEBI:29035"/>
    </cofactor>
    <text evidence="8">Binds 2 manganese ions per subunit.</text>
</comment>
<sequence length="491" mass="51456">MTAPASTRIIATDLDALASATGRIAVLIGSDGKLGDGARRINKLTKGALARMIEGGALEGMKSGEVKTLAWPTGLKAEAVDILCLERNAKEIEARKAGAALGKLLDKGGMTVLAAQQRRPVDLMLGLILRAYSFTARKTGEQKTFGEVTLMVSKPDEVEAEVEAARAVAEGVFFTRDLVSEPANHLTTTEFAKRIKDMESLGLKITVLEEDKLESLGMGLLLSVGFGSASPSKVAIMEWNGGAKGDAPLALVGKGVVFDTGGISLKPAAGMEDMTMDMGGAGVVAGVMRTLALRKAKANVVGLVGLVENMPSDRATRPGDVVTSMKGDTVEIINTDAEGRLVLADVMWYAQETFKPRAMVDLATLTGAIIIGLGHDNAGVFSNDDALAGAFLKAAGAEGEGAWRMPMGQSYDDQLKSQIADMKNVGGRPAGSITAAQFLQRFVQEGTPWMHLDIAGVASVKSDTDYAPKGATGWGVMALNRLVEDMSGEAK</sequence>
<dbReference type="PANTHER" id="PTHR11963">
    <property type="entry name" value="LEUCINE AMINOPEPTIDASE-RELATED"/>
    <property type="match status" value="1"/>
</dbReference>
<keyword evidence="4 8" id="KW-0031">Aminopeptidase</keyword>
<dbReference type="OrthoDB" id="9809354at2"/>
<protein>
    <recommendedName>
        <fullName evidence="8">Probable cytosol aminopeptidase</fullName>
        <ecNumber evidence="8">3.4.11.1</ecNumber>
    </recommendedName>
    <alternativeName>
        <fullName evidence="8">Leucine aminopeptidase</fullName>
        <shortName evidence="8">LAP</shortName>
        <ecNumber evidence="8">3.4.11.10</ecNumber>
    </alternativeName>
    <alternativeName>
        <fullName evidence="8">Leucyl aminopeptidase</fullName>
    </alternativeName>
</protein>
<dbReference type="PROSITE" id="PS00631">
    <property type="entry name" value="CYTOSOL_AP"/>
    <property type="match status" value="1"/>
</dbReference>
<dbReference type="SUPFAM" id="SSF52949">
    <property type="entry name" value="Macro domain-like"/>
    <property type="match status" value="1"/>
</dbReference>
<dbReference type="EC" id="3.4.11.1" evidence="8"/>
<feature type="binding site" evidence="8">
    <location>
        <position position="338"/>
    </location>
    <ligand>
        <name>Mn(2+)</name>
        <dbReference type="ChEBI" id="CHEBI:29035"/>
        <label>1</label>
    </ligand>
</feature>
<proteinExistence type="inferred from homology"/>